<sequence>MTSPPEDEHLPARLRAQAIIRDGEQRIGRAWFRSLTRFLDRVRPAAAPPDGPLDPNRISDSAQFWTDEVNVQVVPEISNVLRRTWRRVTSAGDPVTDPYVADYLNDAGNRLKRVPDEVYARIVVEIERGIREGRPIPDVTAEVQRILTASGSELWPNRARTVARTEVMGAVNAGVFRSAQLDAEARGDMAPMKVWLATEDTRTRPSHRAADGQRTLLGSPFEVGGAQLLFPGDPRGPAQEVIQCRCSLLPVVLGETLDWTDRQNPRG</sequence>
<gene>
    <name evidence="1" type="ORF">OG835_25785</name>
</gene>
<name>A0ACD4ZNK6_9ACTN</name>
<accession>A0ACD4ZNK6</accession>
<dbReference type="EMBL" id="CP109109">
    <property type="protein sequence ID" value="WSC00068.1"/>
    <property type="molecule type" value="Genomic_DNA"/>
</dbReference>
<evidence type="ECO:0000313" key="1">
    <source>
        <dbReference type="EMBL" id="WSC00068.1"/>
    </source>
</evidence>
<proteinExistence type="predicted"/>
<keyword evidence="2" id="KW-1185">Reference proteome</keyword>
<protein>
    <submittedName>
        <fullName evidence="1">Phage head morphogenesis protein</fullName>
    </submittedName>
</protein>
<reference evidence="1" key="1">
    <citation type="submission" date="2022-10" db="EMBL/GenBank/DDBJ databases">
        <title>The complete genomes of actinobacterial strains from the NBC collection.</title>
        <authorList>
            <person name="Joergensen T.S."/>
            <person name="Alvarez Arevalo M."/>
            <person name="Sterndorff E.B."/>
            <person name="Faurdal D."/>
            <person name="Vuksanovic O."/>
            <person name="Mourched A.-S."/>
            <person name="Charusanti P."/>
            <person name="Shaw S."/>
            <person name="Blin K."/>
            <person name="Weber T."/>
        </authorList>
    </citation>
    <scope>NUCLEOTIDE SEQUENCE</scope>
    <source>
        <strain evidence="1">NBC 01771</strain>
    </source>
</reference>
<dbReference type="Proteomes" id="UP001348369">
    <property type="component" value="Chromosome"/>
</dbReference>
<organism evidence="1 2">
    <name type="scientific">Streptomyces scopuliridis</name>
    <dbReference type="NCBI Taxonomy" id="452529"/>
    <lineage>
        <taxon>Bacteria</taxon>
        <taxon>Bacillati</taxon>
        <taxon>Actinomycetota</taxon>
        <taxon>Actinomycetes</taxon>
        <taxon>Kitasatosporales</taxon>
        <taxon>Streptomycetaceae</taxon>
        <taxon>Streptomyces</taxon>
    </lineage>
</organism>
<evidence type="ECO:0000313" key="2">
    <source>
        <dbReference type="Proteomes" id="UP001348369"/>
    </source>
</evidence>